<dbReference type="Pfam" id="PF06500">
    <property type="entry name" value="FrsA-like"/>
    <property type="match status" value="1"/>
</dbReference>
<dbReference type="PANTHER" id="PTHR22946">
    <property type="entry name" value="DIENELACTONE HYDROLASE DOMAIN-CONTAINING PROTEIN-RELATED"/>
    <property type="match status" value="1"/>
</dbReference>
<name>A0A0J6F434_COCPO</name>
<evidence type="ECO:0000256" key="1">
    <source>
        <dbReference type="ARBA" id="ARBA00022801"/>
    </source>
</evidence>
<keyword evidence="1" id="KW-0378">Hydrolase</keyword>
<dbReference type="Proteomes" id="UP000054567">
    <property type="component" value="Unassembled WGS sequence"/>
</dbReference>
<dbReference type="InterPro" id="IPR029058">
    <property type="entry name" value="AB_hydrolase_fold"/>
</dbReference>
<dbReference type="VEuPathDB" id="FungiDB:CPAG_03994"/>
<dbReference type="InterPro" id="IPR010520">
    <property type="entry name" value="FrsA-like"/>
</dbReference>
<evidence type="ECO:0008006" key="4">
    <source>
        <dbReference type="Google" id="ProtNLM"/>
    </source>
</evidence>
<evidence type="ECO:0000313" key="2">
    <source>
        <dbReference type="EMBL" id="KMM67661.1"/>
    </source>
</evidence>
<dbReference type="GO" id="GO:0016787">
    <property type="term" value="F:hydrolase activity"/>
    <property type="evidence" value="ECO:0007669"/>
    <property type="project" value="UniProtKB-KW"/>
</dbReference>
<organism evidence="2 3">
    <name type="scientific">Coccidioides posadasii RMSCC 3488</name>
    <dbReference type="NCBI Taxonomy" id="454284"/>
    <lineage>
        <taxon>Eukaryota</taxon>
        <taxon>Fungi</taxon>
        <taxon>Dikarya</taxon>
        <taxon>Ascomycota</taxon>
        <taxon>Pezizomycotina</taxon>
        <taxon>Eurotiomycetes</taxon>
        <taxon>Eurotiomycetidae</taxon>
        <taxon>Onygenales</taxon>
        <taxon>Onygenaceae</taxon>
        <taxon>Coccidioides</taxon>
    </lineage>
</organism>
<dbReference type="SUPFAM" id="SSF53474">
    <property type="entry name" value="alpha/beta-Hydrolases"/>
    <property type="match status" value="1"/>
</dbReference>
<dbReference type="AlphaFoldDB" id="A0A0J6F434"/>
<dbReference type="Gene3D" id="3.40.50.1820">
    <property type="entry name" value="alpha/beta hydrolase"/>
    <property type="match status" value="1"/>
</dbReference>
<reference evidence="3" key="2">
    <citation type="journal article" date="2009" name="Genome Res.">
        <title>Comparative genomic analyses of the human fungal pathogens Coccidioides and their relatives.</title>
        <authorList>
            <person name="Sharpton T.J."/>
            <person name="Stajich J.E."/>
            <person name="Rounsley S.D."/>
            <person name="Gardner M.J."/>
            <person name="Wortman J.R."/>
            <person name="Jordar V.S."/>
            <person name="Maiti R."/>
            <person name="Kodira C.D."/>
            <person name="Neafsey D.E."/>
            <person name="Zeng Q."/>
            <person name="Hung C.-Y."/>
            <person name="McMahan C."/>
            <person name="Muszewska A."/>
            <person name="Grynberg M."/>
            <person name="Mandel M.A."/>
            <person name="Kellner E.M."/>
            <person name="Barker B.M."/>
            <person name="Galgiani J.N."/>
            <person name="Orbach M.J."/>
            <person name="Kirkland T.N."/>
            <person name="Cole G.T."/>
            <person name="Henn M.R."/>
            <person name="Birren B.W."/>
            <person name="Taylor J.W."/>
        </authorList>
    </citation>
    <scope>NUCLEOTIDE SEQUENCE [LARGE SCALE GENOMIC DNA]</scope>
    <source>
        <strain evidence="3">RMSCC 3488</strain>
    </source>
</reference>
<dbReference type="EMBL" id="DS268110">
    <property type="protein sequence ID" value="KMM67661.1"/>
    <property type="molecule type" value="Genomic_DNA"/>
</dbReference>
<dbReference type="Gene3D" id="1.20.1440.110">
    <property type="entry name" value="acylaminoacyl peptidase"/>
    <property type="match status" value="1"/>
</dbReference>
<dbReference type="InterPro" id="IPR050261">
    <property type="entry name" value="FrsA_esterase"/>
</dbReference>
<gene>
    <name evidence="2" type="ORF">CPAG_03994</name>
</gene>
<reference evidence="3" key="3">
    <citation type="journal article" date="2010" name="Genome Res.">
        <title>Population genomic sequencing of Coccidioides fungi reveals recent hybridization and transposon control.</title>
        <authorList>
            <person name="Neafsey D.E."/>
            <person name="Barker B.M."/>
            <person name="Sharpton T.J."/>
            <person name="Stajich J.E."/>
            <person name="Park D.J."/>
            <person name="Whiston E."/>
            <person name="Hung C.-Y."/>
            <person name="McMahan C."/>
            <person name="White J."/>
            <person name="Sykes S."/>
            <person name="Heiman D."/>
            <person name="Young S."/>
            <person name="Zeng Q."/>
            <person name="Abouelleil A."/>
            <person name="Aftuck L."/>
            <person name="Bessette D."/>
            <person name="Brown A."/>
            <person name="FitzGerald M."/>
            <person name="Lui A."/>
            <person name="Macdonald J.P."/>
            <person name="Priest M."/>
            <person name="Orbach M.J."/>
            <person name="Galgiani J.N."/>
            <person name="Kirkland T.N."/>
            <person name="Cole G.T."/>
            <person name="Birren B.W."/>
            <person name="Henn M.R."/>
            <person name="Taylor J.W."/>
            <person name="Rounsley S.D."/>
        </authorList>
    </citation>
    <scope>NUCLEOTIDE SEQUENCE [LARGE SCALE GENOMIC DNA]</scope>
    <source>
        <strain evidence="3">RMSCC 3488</strain>
    </source>
</reference>
<evidence type="ECO:0000313" key="3">
    <source>
        <dbReference type="Proteomes" id="UP000054567"/>
    </source>
</evidence>
<dbReference type="OrthoDB" id="249703at2759"/>
<dbReference type="PANTHER" id="PTHR22946:SF13">
    <property type="entry name" value="ALPHA_BETA HYDROLASE PSOB"/>
    <property type="match status" value="1"/>
</dbReference>
<protein>
    <recommendedName>
        <fullName evidence="4">Alpha/beta hydrolase</fullName>
    </recommendedName>
</protein>
<proteinExistence type="predicted"/>
<accession>A0A0J6F434</accession>
<reference evidence="2 3" key="1">
    <citation type="submission" date="2007-06" db="EMBL/GenBank/DDBJ databases">
        <title>The Genome Sequence of Coccidioides posadasii RMSCC_3488.</title>
        <authorList>
            <consortium name="Coccidioides Genome Resources Consortium"/>
            <consortium name="The Broad Institute Genome Sequencing Platform"/>
            <person name="Henn M.R."/>
            <person name="Sykes S."/>
            <person name="Young S."/>
            <person name="Jaffe D."/>
            <person name="Berlin A."/>
            <person name="Alvarez P."/>
            <person name="Butler J."/>
            <person name="Gnerre S."/>
            <person name="Grabherr M."/>
            <person name="Mauceli E."/>
            <person name="Brockman W."/>
            <person name="Kodira C."/>
            <person name="Alvarado L."/>
            <person name="Zeng Q."/>
            <person name="Crawford M."/>
            <person name="Antoine C."/>
            <person name="Devon K."/>
            <person name="Galgiani J."/>
            <person name="Orsborn K."/>
            <person name="Lewis M.L."/>
            <person name="Nusbaum C."/>
            <person name="Galagan J."/>
            <person name="Birren B."/>
        </authorList>
    </citation>
    <scope>NUCLEOTIDE SEQUENCE [LARGE SCALE GENOMIC DNA]</scope>
    <source>
        <strain evidence="2 3">RMSCC 3488</strain>
    </source>
</reference>
<sequence>MFSFFRSRFFDFELIRILGSTPFGGCDVAEFLEAIDKIKKHDAESWYRAWYEQGERVEKIAQEATRDGHKAPARRAYLRACNYFRASSYMLPTSDGRSLPSAERSIRNFRKAIPLMDETIVVLDIPYEDGLTLPGYLYLPAPSKRIPGQKTPILLNCGGADSTQEELYFLYGAAGTDLGYAVLTFEGPGQGLVLKKDQVPMRPDYEVVTSKVLDHLSSIAKANPDYFLDLENIAVAGASMGAYYSLRASTDSRIRACVAVDPFYSLWSLALTRMPSLYANLWQAGWIPESFFNWSVRLSMAFDFCSRWESSLGSYMMGTSTPGQTLRRFQAFTLDDPVNGGKVTDRAKCPILLTGAGHAIYASPDSSTVYIYNSLKHLEKTQKEVWIPTEIGDGGLTAKVGAWGLLAQKSFQFLDKHLGVRRAGLSSYRLEVEFVMRKYKNFSILDMGEADNY</sequence>